<accession>A0ABW3C9S1</accession>
<keyword evidence="1" id="KW-1133">Transmembrane helix</keyword>
<proteinExistence type="predicted"/>
<evidence type="ECO:0000313" key="2">
    <source>
        <dbReference type="EMBL" id="MFD0851245.1"/>
    </source>
</evidence>
<feature type="non-terminal residue" evidence="2">
    <location>
        <position position="1"/>
    </location>
</feature>
<feature type="transmembrane region" description="Helical" evidence="1">
    <location>
        <begin position="78"/>
        <end position="97"/>
    </location>
</feature>
<evidence type="ECO:0000256" key="1">
    <source>
        <dbReference type="SAM" id="Phobius"/>
    </source>
</evidence>
<evidence type="ECO:0000313" key="3">
    <source>
        <dbReference type="Proteomes" id="UP001597083"/>
    </source>
</evidence>
<feature type="transmembrane region" description="Helical" evidence="1">
    <location>
        <begin position="21"/>
        <end position="44"/>
    </location>
</feature>
<keyword evidence="3" id="KW-1185">Reference proteome</keyword>
<keyword evidence="1" id="KW-0812">Transmembrane</keyword>
<dbReference type="Proteomes" id="UP001597083">
    <property type="component" value="Unassembled WGS sequence"/>
</dbReference>
<gene>
    <name evidence="2" type="ORF">ACFQ07_03395</name>
</gene>
<keyword evidence="1" id="KW-0472">Membrane</keyword>
<feature type="non-terminal residue" evidence="2">
    <location>
        <position position="167"/>
    </location>
</feature>
<comment type="caution">
    <text evidence="2">The sequence shown here is derived from an EMBL/GenBank/DDBJ whole genome shotgun (WGS) entry which is preliminary data.</text>
</comment>
<reference evidence="3" key="1">
    <citation type="journal article" date="2019" name="Int. J. Syst. Evol. Microbiol.">
        <title>The Global Catalogue of Microorganisms (GCM) 10K type strain sequencing project: providing services to taxonomists for standard genome sequencing and annotation.</title>
        <authorList>
            <consortium name="The Broad Institute Genomics Platform"/>
            <consortium name="The Broad Institute Genome Sequencing Center for Infectious Disease"/>
            <person name="Wu L."/>
            <person name="Ma J."/>
        </authorList>
    </citation>
    <scope>NUCLEOTIDE SEQUENCE [LARGE SCALE GENOMIC DNA]</scope>
    <source>
        <strain evidence="3">JCM 31696</strain>
    </source>
</reference>
<sequence>RPALRRGLDALPQARPQIPRVIVLARAALIVIVTVLMASLAAWLDVGTGLGPLSVIVLVITCVCAGVATALNSRGAPAALVPALALIVATLFFGIGLNRELNAHRLRERGVTGYCDVEERVSRGHNSPTRWRLRCPGGHSVELNSRRVPDDGRVALRYVPEGHATAR</sequence>
<dbReference type="EMBL" id="JBHTIR010000288">
    <property type="protein sequence ID" value="MFD0851245.1"/>
    <property type="molecule type" value="Genomic_DNA"/>
</dbReference>
<organism evidence="2 3">
    <name type="scientific">Actinomadura adrarensis</name>
    <dbReference type="NCBI Taxonomy" id="1819600"/>
    <lineage>
        <taxon>Bacteria</taxon>
        <taxon>Bacillati</taxon>
        <taxon>Actinomycetota</taxon>
        <taxon>Actinomycetes</taxon>
        <taxon>Streptosporangiales</taxon>
        <taxon>Thermomonosporaceae</taxon>
        <taxon>Actinomadura</taxon>
    </lineage>
</organism>
<protein>
    <submittedName>
        <fullName evidence="2">Uncharacterized protein</fullName>
    </submittedName>
</protein>
<name>A0ABW3C9S1_9ACTN</name>
<feature type="transmembrane region" description="Helical" evidence="1">
    <location>
        <begin position="50"/>
        <end position="71"/>
    </location>
</feature>